<evidence type="ECO:0000313" key="2">
    <source>
        <dbReference type="EMBL" id="OWR47691.1"/>
    </source>
</evidence>
<dbReference type="AlphaFoldDB" id="A0A212F1U0"/>
<dbReference type="EMBL" id="AGBW02010816">
    <property type="protein sequence ID" value="OWR47691.1"/>
    <property type="molecule type" value="Genomic_DNA"/>
</dbReference>
<feature type="signal peptide" evidence="1">
    <location>
        <begin position="1"/>
        <end position="15"/>
    </location>
</feature>
<dbReference type="Proteomes" id="UP000007151">
    <property type="component" value="Unassembled WGS sequence"/>
</dbReference>
<proteinExistence type="predicted"/>
<accession>A0A212F1U0</accession>
<gene>
    <name evidence="2" type="ORF">KGM_200026</name>
</gene>
<dbReference type="InParanoid" id="A0A212F1U0"/>
<comment type="caution">
    <text evidence="2">The sequence shown here is derived from an EMBL/GenBank/DDBJ whole genome shotgun (WGS) entry which is preliminary data.</text>
</comment>
<organism evidence="2 3">
    <name type="scientific">Danaus plexippus plexippus</name>
    <dbReference type="NCBI Taxonomy" id="278856"/>
    <lineage>
        <taxon>Eukaryota</taxon>
        <taxon>Metazoa</taxon>
        <taxon>Ecdysozoa</taxon>
        <taxon>Arthropoda</taxon>
        <taxon>Hexapoda</taxon>
        <taxon>Insecta</taxon>
        <taxon>Pterygota</taxon>
        <taxon>Neoptera</taxon>
        <taxon>Endopterygota</taxon>
        <taxon>Lepidoptera</taxon>
        <taxon>Glossata</taxon>
        <taxon>Ditrysia</taxon>
        <taxon>Papilionoidea</taxon>
        <taxon>Nymphalidae</taxon>
        <taxon>Danainae</taxon>
        <taxon>Danaini</taxon>
        <taxon>Danaina</taxon>
        <taxon>Danaus</taxon>
        <taxon>Danaus</taxon>
    </lineage>
</organism>
<evidence type="ECO:0000256" key="1">
    <source>
        <dbReference type="SAM" id="SignalP"/>
    </source>
</evidence>
<evidence type="ECO:0000313" key="3">
    <source>
        <dbReference type="Proteomes" id="UP000007151"/>
    </source>
</evidence>
<dbReference type="KEGG" id="dpl:KGM_200026"/>
<name>A0A212F1U0_DANPL</name>
<keyword evidence="3" id="KW-1185">Reference proteome</keyword>
<keyword evidence="1" id="KW-0732">Signal</keyword>
<feature type="chain" id="PRO_5013052689" evidence="1">
    <location>
        <begin position="16"/>
        <end position="41"/>
    </location>
</feature>
<reference evidence="2 3" key="1">
    <citation type="journal article" date="2011" name="Cell">
        <title>The monarch butterfly genome yields insights into long-distance migration.</title>
        <authorList>
            <person name="Zhan S."/>
            <person name="Merlin C."/>
            <person name="Boore J.L."/>
            <person name="Reppert S.M."/>
        </authorList>
    </citation>
    <scope>NUCLEOTIDE SEQUENCE [LARGE SCALE GENOMIC DNA]</scope>
    <source>
        <strain evidence="2">F-2</strain>
    </source>
</reference>
<sequence>MSALIMFFILSNIYFEDPCDFVDPVLPDFRYPGKRICEVSK</sequence>
<protein>
    <submittedName>
        <fullName evidence="2">Uncharacterized protein</fullName>
    </submittedName>
</protein>